<keyword evidence="2 5" id="KW-0597">Phosphoprotein</keyword>
<comment type="subcellular location">
    <subcellularLocation>
        <location evidence="5">Cytoplasm</location>
    </subcellularLocation>
</comment>
<dbReference type="Gene3D" id="3.10.20.30">
    <property type="match status" value="1"/>
</dbReference>
<evidence type="ECO:0000313" key="7">
    <source>
        <dbReference type="Proteomes" id="UP000664521"/>
    </source>
</evidence>
<evidence type="ECO:0000256" key="2">
    <source>
        <dbReference type="ARBA" id="ARBA00022553"/>
    </source>
</evidence>
<dbReference type="SUPFAM" id="SSF54285">
    <property type="entry name" value="MoaD/ThiS"/>
    <property type="match status" value="1"/>
</dbReference>
<dbReference type="Pfam" id="PF02597">
    <property type="entry name" value="ThiS"/>
    <property type="match status" value="1"/>
</dbReference>
<dbReference type="GO" id="GO:0030366">
    <property type="term" value="F:molybdopterin synthase activity"/>
    <property type="evidence" value="ECO:0007669"/>
    <property type="project" value="UniProtKB-UniRule"/>
</dbReference>
<dbReference type="PANTHER" id="PTHR33359:SF1">
    <property type="entry name" value="MOLYBDOPTERIN SYNTHASE SULFUR CARRIER SUBUNIT"/>
    <property type="match status" value="1"/>
</dbReference>
<accession>A0A8H3F969</accession>
<keyword evidence="3 5" id="KW-0547">Nucleotide-binding</keyword>
<protein>
    <recommendedName>
        <fullName evidence="5">Molybdopterin synthase sulfur carrier subunit</fullName>
    </recommendedName>
    <alternativeName>
        <fullName evidence="5">Common component for nitrate reductase and xanthine dehydrogenase protein G</fullName>
    </alternativeName>
    <alternativeName>
        <fullName evidence="5">Molybdenum cofactor synthesis protein 2 small subunit</fullName>
    </alternativeName>
    <alternativeName>
        <fullName evidence="5">Molybdenum cofactor synthesis protein 2A</fullName>
    </alternativeName>
    <alternativeName>
        <fullName evidence="5">Sulfur carrier protein MOCS2A</fullName>
        <shortName evidence="5">MOCS2A</shortName>
    </alternativeName>
</protein>
<evidence type="ECO:0000256" key="1">
    <source>
        <dbReference type="ARBA" id="ARBA00022490"/>
    </source>
</evidence>
<dbReference type="GO" id="GO:1990140">
    <property type="term" value="C:molybdopterin synthase complex"/>
    <property type="evidence" value="ECO:0007669"/>
    <property type="project" value="UniProtKB-UniRule"/>
</dbReference>
<comment type="similarity">
    <text evidence="5">Belongs to the MoaD family. MOCS2A subfamily.</text>
</comment>
<gene>
    <name evidence="5" type="primary">cnxG</name>
    <name evidence="6" type="ORF">HETSPECPRED_003745</name>
</gene>
<dbReference type="InterPro" id="IPR012675">
    <property type="entry name" value="Beta-grasp_dom_sf"/>
</dbReference>
<comment type="function">
    <text evidence="5">Acts as a sulfur carrier required for molybdopterin biosynthesis. Component of the molybdopterin synthase complex that catalyzes the conversion of precursor Z into molybdopterin by mediating the incorporation of 2 sulfur atoms into precursor Z to generate a dithiolene group. In the complex, serves as sulfur donor by being thiocarboxylated (-COSH) at its C-terminus by UBA4. After interaction with MOCS2B, the sulfur is then transferred to precursor Z to form molybdopterin.</text>
</comment>
<dbReference type="InterPro" id="IPR044672">
    <property type="entry name" value="MOCS2A"/>
</dbReference>
<feature type="modified residue" description="Glycyl adenylate; alternate" evidence="5">
    <location>
        <position position="98"/>
    </location>
</feature>
<keyword evidence="1 5" id="KW-0963">Cytoplasm</keyword>
<feature type="modified residue" description="1-thioglycine; alternate" evidence="5">
    <location>
        <position position="98"/>
    </location>
</feature>
<dbReference type="PANTHER" id="PTHR33359">
    <property type="entry name" value="MOLYBDOPTERIN SYNTHASE SULFUR CARRIER SUBUNIT"/>
    <property type="match status" value="1"/>
</dbReference>
<dbReference type="AlphaFoldDB" id="A0A8H3F969"/>
<dbReference type="EMBL" id="CAJPDS010000022">
    <property type="protein sequence ID" value="CAF9918392.1"/>
    <property type="molecule type" value="Genomic_DNA"/>
</dbReference>
<dbReference type="GO" id="GO:0000166">
    <property type="term" value="F:nucleotide binding"/>
    <property type="evidence" value="ECO:0007669"/>
    <property type="project" value="UniProtKB-KW"/>
</dbReference>
<sequence>MPEKTPPGHFHILYFASASTFIGKTAETFPAPINLEDLYDYLEGKYPGIKEKVLNSCAVTLNLHYVDLQDVGAHDRESFPRIVKEGDEVGIIPPVSSG</sequence>
<dbReference type="HAMAP" id="MF_03051">
    <property type="entry name" value="MOCS2A"/>
    <property type="match status" value="1"/>
</dbReference>
<keyword evidence="4 5" id="KW-0501">Molybdenum cofactor biosynthesis</keyword>
<evidence type="ECO:0000256" key="3">
    <source>
        <dbReference type="ARBA" id="ARBA00022741"/>
    </source>
</evidence>
<comment type="PTM">
    <text evidence="5">C-terminal thiocarboxylation occurs in 2 steps, it is first acyl-adenylated (-COAMP) via the hesA/moeB/thiF part of UBA4, then thiocarboxylated (-COSH) via the rhodanese domain of UBA4.</text>
</comment>
<dbReference type="GO" id="GO:0006777">
    <property type="term" value="P:Mo-molybdopterin cofactor biosynthetic process"/>
    <property type="evidence" value="ECO:0007669"/>
    <property type="project" value="UniProtKB-UniRule"/>
</dbReference>
<dbReference type="InterPro" id="IPR003749">
    <property type="entry name" value="ThiS/MoaD-like"/>
</dbReference>
<evidence type="ECO:0000313" key="6">
    <source>
        <dbReference type="EMBL" id="CAF9918392.1"/>
    </source>
</evidence>
<organism evidence="6 7">
    <name type="scientific">Heterodermia speciosa</name>
    <dbReference type="NCBI Taxonomy" id="116794"/>
    <lineage>
        <taxon>Eukaryota</taxon>
        <taxon>Fungi</taxon>
        <taxon>Dikarya</taxon>
        <taxon>Ascomycota</taxon>
        <taxon>Pezizomycotina</taxon>
        <taxon>Lecanoromycetes</taxon>
        <taxon>OSLEUM clade</taxon>
        <taxon>Lecanoromycetidae</taxon>
        <taxon>Caliciales</taxon>
        <taxon>Physciaceae</taxon>
        <taxon>Heterodermia</taxon>
    </lineage>
</organism>
<comment type="subunit">
    <text evidence="5">Heterotetramer; composed of 2 small (MOCS2A) and 2 large (MOCS2B) subunits.</text>
</comment>
<dbReference type="CDD" id="cd00754">
    <property type="entry name" value="Ubl_MoaD"/>
    <property type="match status" value="1"/>
</dbReference>
<dbReference type="GO" id="GO:1990133">
    <property type="term" value="C:molybdopterin adenylyltransferase complex"/>
    <property type="evidence" value="ECO:0007669"/>
    <property type="project" value="TreeGrafter"/>
</dbReference>
<proteinExistence type="inferred from homology"/>
<reference evidence="6" key="1">
    <citation type="submission" date="2021-03" db="EMBL/GenBank/DDBJ databases">
        <authorList>
            <person name="Tagirdzhanova G."/>
        </authorList>
    </citation>
    <scope>NUCLEOTIDE SEQUENCE</scope>
</reference>
<comment type="pathway">
    <text evidence="5">Cofactor biosynthesis; molybdopterin biosynthesis.</text>
</comment>
<comment type="caution">
    <text evidence="6">The sequence shown here is derived from an EMBL/GenBank/DDBJ whole genome shotgun (WGS) entry which is preliminary data.</text>
</comment>
<dbReference type="Proteomes" id="UP000664521">
    <property type="component" value="Unassembled WGS sequence"/>
</dbReference>
<dbReference type="InterPro" id="IPR028887">
    <property type="entry name" value="MOCS2A_euk"/>
</dbReference>
<dbReference type="OrthoDB" id="5595860at2759"/>
<keyword evidence="7" id="KW-1185">Reference proteome</keyword>
<dbReference type="InterPro" id="IPR016155">
    <property type="entry name" value="Mopterin_synth/thiamin_S_b"/>
</dbReference>
<evidence type="ECO:0000256" key="5">
    <source>
        <dbReference type="HAMAP-Rule" id="MF_03051"/>
    </source>
</evidence>
<evidence type="ECO:0000256" key="4">
    <source>
        <dbReference type="ARBA" id="ARBA00023150"/>
    </source>
</evidence>
<name>A0A8H3F969_9LECA</name>
<dbReference type="UniPathway" id="UPA00344"/>